<dbReference type="SUPFAM" id="SSF54001">
    <property type="entry name" value="Cysteine proteinases"/>
    <property type="match status" value="1"/>
</dbReference>
<name>A0A226DWB9_FOLCA</name>
<evidence type="ECO:0000256" key="1">
    <source>
        <dbReference type="ARBA" id="ARBA00005234"/>
    </source>
</evidence>
<comment type="similarity">
    <text evidence="1">Belongs to the peptidase C48 family.</text>
</comment>
<evidence type="ECO:0000313" key="6">
    <source>
        <dbReference type="Proteomes" id="UP000198287"/>
    </source>
</evidence>
<dbReference type="Gene3D" id="3.40.395.10">
    <property type="entry name" value="Adenoviral Proteinase, Chain A"/>
    <property type="match status" value="1"/>
</dbReference>
<proteinExistence type="inferred from homology"/>
<evidence type="ECO:0000256" key="2">
    <source>
        <dbReference type="ARBA" id="ARBA00022670"/>
    </source>
</evidence>
<evidence type="ECO:0000313" key="5">
    <source>
        <dbReference type="EMBL" id="OXA49785.1"/>
    </source>
</evidence>
<dbReference type="InterPro" id="IPR003653">
    <property type="entry name" value="Peptidase_C48_C"/>
</dbReference>
<keyword evidence="2 5" id="KW-0645">Protease</keyword>
<sequence length="273" mass="31863">MESSQNTIRASQDNSAYEIEEDELVDIIKNKEFLADSFIDEYVARKIEQDPDKDRYGYISIAVTKLLQKPDNKNSTTQDESIFSKELTRVQNCSYVFIPVHDVNHFYLLELDNNIHEHHVIFNILDSLPHEPRYKSAEVLCKKIARLVNTSWKSSVTWKKERSPCPQQQNGYECGYFVIQNIMWRLYDSFLCGNRRFTELDLAVLKQEILKEFFPLVVISRIKNDGRKKKPKKARGGEPMQLFVLNGGDRIMWYHLTYPGNAESLILLFIGNS</sequence>
<comment type="caution">
    <text evidence="5">The sequence shown here is derived from an EMBL/GenBank/DDBJ whole genome shotgun (WGS) entry which is preliminary data.</text>
</comment>
<feature type="domain" description="Ubiquitin-like protease family profile" evidence="4">
    <location>
        <begin position="17"/>
        <end position="185"/>
    </location>
</feature>
<dbReference type="Pfam" id="PF02902">
    <property type="entry name" value="Peptidase_C48"/>
    <property type="match status" value="1"/>
</dbReference>
<dbReference type="GO" id="GO:0008234">
    <property type="term" value="F:cysteine-type peptidase activity"/>
    <property type="evidence" value="ECO:0007669"/>
    <property type="project" value="InterPro"/>
</dbReference>
<keyword evidence="6" id="KW-1185">Reference proteome</keyword>
<keyword evidence="3" id="KW-0378">Hydrolase</keyword>
<evidence type="ECO:0000256" key="3">
    <source>
        <dbReference type="ARBA" id="ARBA00022801"/>
    </source>
</evidence>
<dbReference type="PROSITE" id="PS50600">
    <property type="entry name" value="ULP_PROTEASE"/>
    <property type="match status" value="1"/>
</dbReference>
<evidence type="ECO:0000259" key="4">
    <source>
        <dbReference type="PROSITE" id="PS50600"/>
    </source>
</evidence>
<protein>
    <submittedName>
        <fullName evidence="5">Putative ubiquitin-like-specific protease 1B</fullName>
    </submittedName>
</protein>
<organism evidence="5 6">
    <name type="scientific">Folsomia candida</name>
    <name type="common">Springtail</name>
    <dbReference type="NCBI Taxonomy" id="158441"/>
    <lineage>
        <taxon>Eukaryota</taxon>
        <taxon>Metazoa</taxon>
        <taxon>Ecdysozoa</taxon>
        <taxon>Arthropoda</taxon>
        <taxon>Hexapoda</taxon>
        <taxon>Collembola</taxon>
        <taxon>Entomobryomorpha</taxon>
        <taxon>Isotomoidea</taxon>
        <taxon>Isotomidae</taxon>
        <taxon>Proisotominae</taxon>
        <taxon>Folsomia</taxon>
    </lineage>
</organism>
<dbReference type="AlphaFoldDB" id="A0A226DWB9"/>
<dbReference type="InterPro" id="IPR038765">
    <property type="entry name" value="Papain-like_cys_pep_sf"/>
</dbReference>
<dbReference type="EMBL" id="LNIX01000010">
    <property type="protein sequence ID" value="OXA49785.1"/>
    <property type="molecule type" value="Genomic_DNA"/>
</dbReference>
<dbReference type="OrthoDB" id="6114712at2759"/>
<gene>
    <name evidence="5" type="ORF">Fcan01_15683</name>
</gene>
<dbReference type="Proteomes" id="UP000198287">
    <property type="component" value="Unassembled WGS sequence"/>
</dbReference>
<reference evidence="5 6" key="1">
    <citation type="submission" date="2015-12" db="EMBL/GenBank/DDBJ databases">
        <title>The genome of Folsomia candida.</title>
        <authorList>
            <person name="Faddeeva A."/>
            <person name="Derks M.F."/>
            <person name="Anvar Y."/>
            <person name="Smit S."/>
            <person name="Van Straalen N."/>
            <person name="Roelofs D."/>
        </authorList>
    </citation>
    <scope>NUCLEOTIDE SEQUENCE [LARGE SCALE GENOMIC DNA]</scope>
    <source>
        <strain evidence="5 6">VU population</strain>
        <tissue evidence="5">Whole body</tissue>
    </source>
</reference>
<accession>A0A226DWB9</accession>
<dbReference type="GO" id="GO:0006508">
    <property type="term" value="P:proteolysis"/>
    <property type="evidence" value="ECO:0007669"/>
    <property type="project" value="UniProtKB-KW"/>
</dbReference>